<dbReference type="PROSITE" id="PS51257">
    <property type="entry name" value="PROKAR_LIPOPROTEIN"/>
    <property type="match status" value="1"/>
</dbReference>
<gene>
    <name evidence="1" type="ORF">EDC38_2658</name>
</gene>
<evidence type="ECO:0000313" key="1">
    <source>
        <dbReference type="EMBL" id="ROQ18432.1"/>
    </source>
</evidence>
<evidence type="ECO:0000313" key="2">
    <source>
        <dbReference type="Proteomes" id="UP000273643"/>
    </source>
</evidence>
<evidence type="ECO:0008006" key="3">
    <source>
        <dbReference type="Google" id="ProtNLM"/>
    </source>
</evidence>
<dbReference type="AlphaFoldDB" id="A0A3N1NIB8"/>
<keyword evidence="2" id="KW-1185">Reference proteome</keyword>
<accession>A0A3N1NIB8</accession>
<comment type="caution">
    <text evidence="1">The sequence shown here is derived from an EMBL/GenBank/DDBJ whole genome shotgun (WGS) entry which is preliminary data.</text>
</comment>
<protein>
    <recommendedName>
        <fullName evidence="3">Lipoprotein</fullName>
    </recommendedName>
</protein>
<organism evidence="1 2">
    <name type="scientific">Marinimicrobium koreense</name>
    <dbReference type="NCBI Taxonomy" id="306545"/>
    <lineage>
        <taxon>Bacteria</taxon>
        <taxon>Pseudomonadati</taxon>
        <taxon>Pseudomonadota</taxon>
        <taxon>Gammaproteobacteria</taxon>
        <taxon>Cellvibrionales</taxon>
        <taxon>Cellvibrionaceae</taxon>
        <taxon>Marinimicrobium</taxon>
    </lineage>
</organism>
<name>A0A3N1NIB8_9GAMM</name>
<dbReference type="EMBL" id="RJUK01000002">
    <property type="protein sequence ID" value="ROQ18432.1"/>
    <property type="molecule type" value="Genomic_DNA"/>
</dbReference>
<proteinExistence type="predicted"/>
<dbReference type="Proteomes" id="UP000273643">
    <property type="component" value="Unassembled WGS sequence"/>
</dbReference>
<sequence length="74" mass="8535">MISIRLFKIAGMTLLALGLAGCTFTERGVYDGIRQGQINECNQMPSGQRERCLSEITGEYEEYRRQREMIEDEQ</sequence>
<reference evidence="1 2" key="1">
    <citation type="submission" date="2018-11" db="EMBL/GenBank/DDBJ databases">
        <title>Genomic Encyclopedia of Type Strains, Phase IV (KMG-IV): sequencing the most valuable type-strain genomes for metagenomic binning, comparative biology and taxonomic classification.</title>
        <authorList>
            <person name="Goeker M."/>
        </authorList>
    </citation>
    <scope>NUCLEOTIDE SEQUENCE [LARGE SCALE GENOMIC DNA]</scope>
    <source>
        <strain evidence="1 2">DSM 16974</strain>
    </source>
</reference>